<evidence type="ECO:0000313" key="3">
    <source>
        <dbReference type="Proteomes" id="UP000298763"/>
    </source>
</evidence>
<dbReference type="EMBL" id="CP040017">
    <property type="protein sequence ID" value="QCP10343.1"/>
    <property type="molecule type" value="Genomic_DNA"/>
</dbReference>
<dbReference type="Proteomes" id="UP000584325">
    <property type="component" value="Unassembled WGS sequence"/>
</dbReference>
<dbReference type="OrthoDB" id="8526975at2"/>
<organism evidence="1 4">
    <name type="scientific">Pseudoduganella umbonata</name>
    <dbReference type="NCBI Taxonomy" id="864828"/>
    <lineage>
        <taxon>Bacteria</taxon>
        <taxon>Pseudomonadati</taxon>
        <taxon>Pseudomonadota</taxon>
        <taxon>Betaproteobacteria</taxon>
        <taxon>Burkholderiales</taxon>
        <taxon>Oxalobacteraceae</taxon>
        <taxon>Telluria group</taxon>
        <taxon>Pseudoduganella</taxon>
    </lineage>
</organism>
<protein>
    <submittedName>
        <fullName evidence="2">TerB family tellurite resistance protein</fullName>
    </submittedName>
</protein>
<dbReference type="CDD" id="cd07177">
    <property type="entry name" value="terB_like"/>
    <property type="match status" value="1"/>
</dbReference>
<sequence length="135" mass="14853">MRTYETNSPRARARLLALSMVVDGHLDPAELQILEDAPVLQELDIDWTLFSEVLDELCRDMLGGTVRNGAVEIGPDLLDSLLADITDPALQRKLLVAMLNIVEADERLAHGERLLVARAGQRWVPDSAESEAVPA</sequence>
<dbReference type="SUPFAM" id="SSF158682">
    <property type="entry name" value="TerB-like"/>
    <property type="match status" value="1"/>
</dbReference>
<evidence type="ECO:0000313" key="1">
    <source>
        <dbReference type="EMBL" id="MBB3221150.1"/>
    </source>
</evidence>
<evidence type="ECO:0000313" key="2">
    <source>
        <dbReference type="EMBL" id="QCP10343.1"/>
    </source>
</evidence>
<proteinExistence type="predicted"/>
<evidence type="ECO:0000313" key="4">
    <source>
        <dbReference type="Proteomes" id="UP000584325"/>
    </source>
</evidence>
<dbReference type="Gene3D" id="1.10.3680.10">
    <property type="entry name" value="TerB-like"/>
    <property type="match status" value="1"/>
</dbReference>
<dbReference type="EMBL" id="JACHXS010000003">
    <property type="protein sequence ID" value="MBB3221150.1"/>
    <property type="molecule type" value="Genomic_DNA"/>
</dbReference>
<dbReference type="InterPro" id="IPR029024">
    <property type="entry name" value="TerB-like"/>
</dbReference>
<accession>A0A4P8HKY7</accession>
<dbReference type="Proteomes" id="UP000298763">
    <property type="component" value="Chromosome"/>
</dbReference>
<dbReference type="AlphaFoldDB" id="A0A4P8HKY7"/>
<keyword evidence="3" id="KW-1185">Reference proteome</keyword>
<reference evidence="1 4" key="2">
    <citation type="submission" date="2020-08" db="EMBL/GenBank/DDBJ databases">
        <title>Genomic Encyclopedia of Type Strains, Phase III (KMG-III): the genomes of soil and plant-associated and newly described type strains.</title>
        <authorList>
            <person name="Whitman W."/>
        </authorList>
    </citation>
    <scope>NUCLEOTIDE SEQUENCE [LARGE SCALE GENOMIC DNA]</scope>
    <source>
        <strain evidence="1 4">CECT 7753</strain>
    </source>
</reference>
<dbReference type="RefSeq" id="WP_137313227.1">
    <property type="nucleotide sequence ID" value="NZ_CP040017.1"/>
</dbReference>
<reference evidence="2 3" key="1">
    <citation type="submission" date="2019-05" db="EMBL/GenBank/DDBJ databases">
        <title>Draft Genome Sequences of Six Type Strains of the Genus Massilia.</title>
        <authorList>
            <person name="Miess H."/>
            <person name="Frediansyhah A."/>
            <person name="Gross H."/>
        </authorList>
    </citation>
    <scope>NUCLEOTIDE SEQUENCE [LARGE SCALE GENOMIC DNA]</scope>
    <source>
        <strain evidence="2 3">DSMZ 26121</strain>
    </source>
</reference>
<name>A0A4P8HKY7_9BURK</name>
<gene>
    <name evidence="2" type="ORF">FCL38_07795</name>
    <name evidence="1" type="ORF">FHS02_001957</name>
</gene>